<dbReference type="InterPro" id="IPR026444">
    <property type="entry name" value="Secre_tail"/>
</dbReference>
<feature type="domain" description="Secretion system C-terminal sorting" evidence="2">
    <location>
        <begin position="75"/>
        <end position="149"/>
    </location>
</feature>
<gene>
    <name evidence="3" type="ORF">HGP29_00960</name>
</gene>
<evidence type="ECO:0000313" key="3">
    <source>
        <dbReference type="EMBL" id="NLR89749.1"/>
    </source>
</evidence>
<feature type="chain" id="PRO_5031184191" evidence="1">
    <location>
        <begin position="20"/>
        <end position="151"/>
    </location>
</feature>
<dbReference type="RefSeq" id="WP_168880435.1">
    <property type="nucleotide sequence ID" value="NZ_JABAIL010000001.1"/>
</dbReference>
<comment type="caution">
    <text evidence="3">The sequence shown here is derived from an EMBL/GenBank/DDBJ whole genome shotgun (WGS) entry which is preliminary data.</text>
</comment>
<proteinExistence type="predicted"/>
<accession>A0A7X8XTZ1</accession>
<evidence type="ECO:0000259" key="2">
    <source>
        <dbReference type="Pfam" id="PF18962"/>
    </source>
</evidence>
<sequence length="151" mass="16700">MTKYIYISLMMLIMALSNAYGQQSSITVKCPPCRPIESCDQCFATQEEANSNCNSSSRVKGLSLENELTDLELSVYPNPSSGLFKIEGEALLEGEIQLFSATGELIQTRRILSPIRKSSIGEEKGLPQGVYILMYTDKEGKSVSKKLVVDY</sequence>
<protein>
    <submittedName>
        <fullName evidence="3">T9SS type A sorting domain-containing protein</fullName>
    </submittedName>
</protein>
<evidence type="ECO:0000313" key="4">
    <source>
        <dbReference type="Proteomes" id="UP000585050"/>
    </source>
</evidence>
<dbReference type="Pfam" id="PF18962">
    <property type="entry name" value="Por_Secre_tail"/>
    <property type="match status" value="1"/>
</dbReference>
<dbReference type="AlphaFoldDB" id="A0A7X8XTZ1"/>
<organism evidence="3 4">
    <name type="scientific">Flammeovirga agarivorans</name>
    <dbReference type="NCBI Taxonomy" id="2726742"/>
    <lineage>
        <taxon>Bacteria</taxon>
        <taxon>Pseudomonadati</taxon>
        <taxon>Bacteroidota</taxon>
        <taxon>Cytophagia</taxon>
        <taxon>Cytophagales</taxon>
        <taxon>Flammeovirgaceae</taxon>
        <taxon>Flammeovirga</taxon>
    </lineage>
</organism>
<feature type="signal peptide" evidence="1">
    <location>
        <begin position="1"/>
        <end position="19"/>
    </location>
</feature>
<reference evidence="3 4" key="1">
    <citation type="submission" date="2020-04" db="EMBL/GenBank/DDBJ databases">
        <title>Flammeovirga sp. SR4, a novel species isolated from seawater.</title>
        <authorList>
            <person name="Wang X."/>
        </authorList>
    </citation>
    <scope>NUCLEOTIDE SEQUENCE [LARGE SCALE GENOMIC DNA]</scope>
    <source>
        <strain evidence="3 4">SR4</strain>
    </source>
</reference>
<dbReference type="Proteomes" id="UP000585050">
    <property type="component" value="Unassembled WGS sequence"/>
</dbReference>
<keyword evidence="4" id="KW-1185">Reference proteome</keyword>
<dbReference type="NCBIfam" id="TIGR04183">
    <property type="entry name" value="Por_Secre_tail"/>
    <property type="match status" value="1"/>
</dbReference>
<name>A0A7X8XTZ1_9BACT</name>
<keyword evidence="1" id="KW-0732">Signal</keyword>
<dbReference type="EMBL" id="JABAIL010000001">
    <property type="protein sequence ID" value="NLR89749.1"/>
    <property type="molecule type" value="Genomic_DNA"/>
</dbReference>
<evidence type="ECO:0000256" key="1">
    <source>
        <dbReference type="SAM" id="SignalP"/>
    </source>
</evidence>